<dbReference type="EMBL" id="NBXA01000025">
    <property type="protein sequence ID" value="RFA11425.1"/>
    <property type="molecule type" value="Genomic_DNA"/>
</dbReference>
<feature type="compositionally biased region" description="Basic and acidic residues" evidence="1">
    <location>
        <begin position="48"/>
        <end position="60"/>
    </location>
</feature>
<proteinExistence type="predicted"/>
<gene>
    <name evidence="2" type="ORF">B7R21_13300</name>
</gene>
<reference evidence="2 3" key="1">
    <citation type="submission" date="2017-04" db="EMBL/GenBank/DDBJ databases">
        <title>Comparative genome analysis of Subtercola boreus.</title>
        <authorList>
            <person name="Cho Y.-J."/>
            <person name="Cho A."/>
            <person name="Kim O.-S."/>
            <person name="Lee J.-I."/>
        </authorList>
    </citation>
    <scope>NUCLEOTIDE SEQUENCE [LARGE SCALE GENOMIC DNA]</scope>
    <source>
        <strain evidence="2 3">P27444</strain>
    </source>
</reference>
<dbReference type="Proteomes" id="UP000256709">
    <property type="component" value="Unassembled WGS sequence"/>
</dbReference>
<evidence type="ECO:0000313" key="2">
    <source>
        <dbReference type="EMBL" id="RFA11425.1"/>
    </source>
</evidence>
<name>A0A3E0VP29_9MICO</name>
<accession>A0A3E0VP29</accession>
<evidence type="ECO:0000313" key="3">
    <source>
        <dbReference type="Proteomes" id="UP000256709"/>
    </source>
</evidence>
<feature type="region of interest" description="Disordered" evidence="1">
    <location>
        <begin position="1"/>
        <end position="60"/>
    </location>
</feature>
<sequence>MGRRRVSTAPAPGSDAEPQASAARQPGLRAPVADEDTPAAWGDAPDDNESRLRADVPPHY</sequence>
<organism evidence="2 3">
    <name type="scientific">Subtercola boreus</name>
    <dbReference type="NCBI Taxonomy" id="120213"/>
    <lineage>
        <taxon>Bacteria</taxon>
        <taxon>Bacillati</taxon>
        <taxon>Actinomycetota</taxon>
        <taxon>Actinomycetes</taxon>
        <taxon>Micrococcales</taxon>
        <taxon>Microbacteriaceae</taxon>
        <taxon>Subtercola</taxon>
    </lineage>
</organism>
<dbReference type="AlphaFoldDB" id="A0A3E0VP29"/>
<evidence type="ECO:0000256" key="1">
    <source>
        <dbReference type="SAM" id="MobiDB-lite"/>
    </source>
</evidence>
<protein>
    <submittedName>
        <fullName evidence="2">Uncharacterized protein</fullName>
    </submittedName>
</protein>
<comment type="caution">
    <text evidence="2">The sequence shown here is derived from an EMBL/GenBank/DDBJ whole genome shotgun (WGS) entry which is preliminary data.</text>
</comment>